<accession>A0A6J3PWX0</accession>
<dbReference type="InParanoid" id="A0A6J3PWX0"/>
<keyword evidence="2" id="KW-1185">Reference proteome</keyword>
<dbReference type="RefSeq" id="XP_033694584.1">
    <property type="nucleotide sequence ID" value="XM_033838693.1"/>
</dbReference>
<gene>
    <name evidence="3" type="primary">LOC109551205</name>
</gene>
<protein>
    <submittedName>
        <fullName evidence="3">Methyl-CpG-binding domain protein 2-like</fullName>
    </submittedName>
</protein>
<dbReference type="AlphaFoldDB" id="A0A6J3PWX0"/>
<evidence type="ECO:0000313" key="3">
    <source>
        <dbReference type="RefSeq" id="XP_033694584.1"/>
    </source>
</evidence>
<feature type="region of interest" description="Disordered" evidence="1">
    <location>
        <begin position="1"/>
        <end position="116"/>
    </location>
</feature>
<sequence>MSRNFFPHKASKNGGNSRAFPSPYESLVKDKRVAYDPADPPGEAGPGRGRGRRAAGAAGGRGDRGPSGDPGSDRGGGSAPGPPPLPSGGGNRCMGPGGRPCCAEPRRRRTPQAGWG</sequence>
<name>A0A6J3PWX0_TURTR</name>
<feature type="compositionally biased region" description="Gly residues" evidence="1">
    <location>
        <begin position="87"/>
        <end position="98"/>
    </location>
</feature>
<reference evidence="3" key="1">
    <citation type="submission" date="2025-08" db="UniProtKB">
        <authorList>
            <consortium name="RefSeq"/>
        </authorList>
    </citation>
    <scope>IDENTIFICATION</scope>
    <source>
        <tissue evidence="3">Spleen</tissue>
    </source>
</reference>
<evidence type="ECO:0000313" key="2">
    <source>
        <dbReference type="Proteomes" id="UP000245320"/>
    </source>
</evidence>
<organism evidence="2 3">
    <name type="scientific">Tursiops truncatus</name>
    <name type="common">Atlantic bottle-nosed dolphin</name>
    <name type="synonym">Delphinus truncatus</name>
    <dbReference type="NCBI Taxonomy" id="9739"/>
    <lineage>
        <taxon>Eukaryota</taxon>
        <taxon>Metazoa</taxon>
        <taxon>Chordata</taxon>
        <taxon>Craniata</taxon>
        <taxon>Vertebrata</taxon>
        <taxon>Euteleostomi</taxon>
        <taxon>Mammalia</taxon>
        <taxon>Eutheria</taxon>
        <taxon>Laurasiatheria</taxon>
        <taxon>Artiodactyla</taxon>
        <taxon>Whippomorpha</taxon>
        <taxon>Cetacea</taxon>
        <taxon>Odontoceti</taxon>
        <taxon>Delphinidae</taxon>
        <taxon>Tursiops</taxon>
    </lineage>
</organism>
<dbReference type="Proteomes" id="UP000245320">
    <property type="component" value="Chromosome 14"/>
</dbReference>
<evidence type="ECO:0000256" key="1">
    <source>
        <dbReference type="SAM" id="MobiDB-lite"/>
    </source>
</evidence>
<proteinExistence type="predicted"/>